<gene>
    <name evidence="2" type="ORF">DEO72_LG10g616</name>
</gene>
<keyword evidence="1" id="KW-0175">Coiled coil</keyword>
<evidence type="ECO:0000313" key="3">
    <source>
        <dbReference type="Proteomes" id="UP000501690"/>
    </source>
</evidence>
<dbReference type="AlphaFoldDB" id="A0A4D6NBV2"/>
<sequence>MQNYAILMDIKTHFEEDYAKINQLQGELVRACKKLKKLSARLKQEKKNLKKIKKFFDKNNFHMSDIRWTALDEEDLELMAVPTQLRILALTTTQGSKQQTV</sequence>
<organism evidence="2 3">
    <name type="scientific">Vigna unguiculata</name>
    <name type="common">Cowpea</name>
    <dbReference type="NCBI Taxonomy" id="3917"/>
    <lineage>
        <taxon>Eukaryota</taxon>
        <taxon>Viridiplantae</taxon>
        <taxon>Streptophyta</taxon>
        <taxon>Embryophyta</taxon>
        <taxon>Tracheophyta</taxon>
        <taxon>Spermatophyta</taxon>
        <taxon>Magnoliopsida</taxon>
        <taxon>eudicotyledons</taxon>
        <taxon>Gunneridae</taxon>
        <taxon>Pentapetalae</taxon>
        <taxon>rosids</taxon>
        <taxon>fabids</taxon>
        <taxon>Fabales</taxon>
        <taxon>Fabaceae</taxon>
        <taxon>Papilionoideae</taxon>
        <taxon>50 kb inversion clade</taxon>
        <taxon>NPAAA clade</taxon>
        <taxon>indigoferoid/millettioid clade</taxon>
        <taxon>Phaseoleae</taxon>
        <taxon>Vigna</taxon>
    </lineage>
</organism>
<dbReference type="Proteomes" id="UP000501690">
    <property type="component" value="Linkage Group LG10"/>
</dbReference>
<dbReference type="SUPFAM" id="SSF144292">
    <property type="entry name" value="occludin/ELL-like"/>
    <property type="match status" value="1"/>
</dbReference>
<proteinExistence type="predicted"/>
<reference evidence="2 3" key="1">
    <citation type="submission" date="2019-04" db="EMBL/GenBank/DDBJ databases">
        <title>An improved genome assembly and genetic linkage map for asparagus bean, Vigna unguiculata ssp. sesquipedialis.</title>
        <authorList>
            <person name="Xia Q."/>
            <person name="Zhang R."/>
            <person name="Dong Y."/>
        </authorList>
    </citation>
    <scope>NUCLEOTIDE SEQUENCE [LARGE SCALE GENOMIC DNA]</scope>
    <source>
        <tissue evidence="2">Leaf</tissue>
    </source>
</reference>
<protein>
    <submittedName>
        <fullName evidence="2">Uncharacterized protein</fullName>
    </submittedName>
</protein>
<evidence type="ECO:0000256" key="1">
    <source>
        <dbReference type="SAM" id="Coils"/>
    </source>
</evidence>
<dbReference type="EMBL" id="CP039354">
    <property type="protein sequence ID" value="QCE09397.1"/>
    <property type="molecule type" value="Genomic_DNA"/>
</dbReference>
<name>A0A4D6NBV2_VIGUN</name>
<evidence type="ECO:0000313" key="2">
    <source>
        <dbReference type="EMBL" id="QCE09397.1"/>
    </source>
</evidence>
<accession>A0A4D6NBV2</accession>
<feature type="coiled-coil region" evidence="1">
    <location>
        <begin position="21"/>
        <end position="55"/>
    </location>
</feature>
<keyword evidence="3" id="KW-1185">Reference proteome</keyword>